<feature type="region of interest" description="Disordered" evidence="1">
    <location>
        <begin position="81"/>
        <end position="102"/>
    </location>
</feature>
<feature type="compositionally biased region" description="Pro residues" evidence="1">
    <location>
        <begin position="152"/>
        <end position="166"/>
    </location>
</feature>
<sequence length="341" mass="36844">MMRLCEFQRSPSRKCVGKRAHRQQGGRPWAEDAYGRSRPVDVVCVHLIAAETSGRTSLSTAILPQPESSCPAQALGVGSVYVSPHASDGHSDGSPREHLGGRRVLTEELVRDARRQVRSGASVDHLARAIGVSSRALSKAVYGATWRRVDDPPPISRPMPADPDQPSPTVLNEDHVRRLRREHADGASVRYLATRNGLPYNTVHDAIRGVTWGHVGGQVPEDLPGEPRRPGVLLTAASVGEMRRAHAGGASLRSLADKFRLEYATVRAAVRGATWRHLTDPPPVPATGRGGRHALTSEQEADLVGMREQSGSTYAQLGAAFGISESTAWHVYKRCRGSAPD</sequence>
<feature type="compositionally biased region" description="Basic and acidic residues" evidence="1">
    <location>
        <begin position="87"/>
        <end position="102"/>
    </location>
</feature>
<keyword evidence="3" id="KW-1185">Reference proteome</keyword>
<accession>A0A8I0PCA4</accession>
<dbReference type="Proteomes" id="UP000629287">
    <property type="component" value="Unassembled WGS sequence"/>
</dbReference>
<proteinExistence type="predicted"/>
<name>A0A8I0PCA4_9ACTN</name>
<evidence type="ECO:0000256" key="1">
    <source>
        <dbReference type="SAM" id="MobiDB-lite"/>
    </source>
</evidence>
<feature type="region of interest" description="Disordered" evidence="1">
    <location>
        <begin position="149"/>
        <end position="170"/>
    </location>
</feature>
<dbReference type="EMBL" id="JADBGF010000001">
    <property type="protein sequence ID" value="MBE1600001.1"/>
    <property type="molecule type" value="Genomic_DNA"/>
</dbReference>
<evidence type="ECO:0000313" key="2">
    <source>
        <dbReference type="EMBL" id="MBE1600001.1"/>
    </source>
</evidence>
<dbReference type="AlphaFoldDB" id="A0A8I0PCA4"/>
<protein>
    <submittedName>
        <fullName evidence="2">Lambda repressor-like predicted transcriptional regulator</fullName>
    </submittedName>
</protein>
<organism evidence="2 3">
    <name type="scientific">Streptomyces stelliscabiei</name>
    <dbReference type="NCBI Taxonomy" id="146820"/>
    <lineage>
        <taxon>Bacteria</taxon>
        <taxon>Bacillati</taxon>
        <taxon>Actinomycetota</taxon>
        <taxon>Actinomycetes</taxon>
        <taxon>Kitasatosporales</taxon>
        <taxon>Streptomycetaceae</taxon>
        <taxon>Streptomyces</taxon>
    </lineage>
</organism>
<comment type="caution">
    <text evidence="2">The sequence shown here is derived from an EMBL/GenBank/DDBJ whole genome shotgun (WGS) entry which is preliminary data.</text>
</comment>
<evidence type="ECO:0000313" key="3">
    <source>
        <dbReference type="Proteomes" id="UP000629287"/>
    </source>
</evidence>
<reference evidence="2 3" key="1">
    <citation type="submission" date="2020-10" db="EMBL/GenBank/DDBJ databases">
        <title>Sequencing the genomes of 1000 actinobacteria strains.</title>
        <authorList>
            <person name="Klenk H.-P."/>
        </authorList>
    </citation>
    <scope>NUCLEOTIDE SEQUENCE [LARGE SCALE GENOMIC DNA]</scope>
    <source>
        <strain evidence="2 3">DSM 41803</strain>
    </source>
</reference>
<gene>
    <name evidence="2" type="ORF">H4687_006130</name>
</gene>